<organism evidence="2 3">
    <name type="scientific">Paucimonas lemoignei</name>
    <name type="common">Pseudomonas lemoignei</name>
    <dbReference type="NCBI Taxonomy" id="29443"/>
    <lineage>
        <taxon>Bacteria</taxon>
        <taxon>Pseudomonadati</taxon>
        <taxon>Pseudomonadota</taxon>
        <taxon>Betaproteobacteria</taxon>
        <taxon>Burkholderiales</taxon>
        <taxon>Burkholderiaceae</taxon>
        <taxon>Paucimonas</taxon>
    </lineage>
</organism>
<protein>
    <submittedName>
        <fullName evidence="2">Uncharacterized protein</fullName>
    </submittedName>
</protein>
<evidence type="ECO:0000313" key="2">
    <source>
        <dbReference type="EMBL" id="TCS35787.1"/>
    </source>
</evidence>
<keyword evidence="3" id="KW-1185">Reference proteome</keyword>
<dbReference type="AlphaFoldDB" id="A0A4R3HRN9"/>
<evidence type="ECO:0000313" key="3">
    <source>
        <dbReference type="Proteomes" id="UP000295382"/>
    </source>
</evidence>
<name>A0A4R3HRN9_PAULE</name>
<dbReference type="OrthoDB" id="8566181at2"/>
<proteinExistence type="predicted"/>
<accession>A0A4R3HRN9</accession>
<sequence length="85" mass="9386">MENNSDYAKLKGRATVAPATAEVKPKTSEDLPPLTAEAHARIKQTIADVKEHLPEMVDMVKDFHAAGLIDGWRSVTFKRLDDEPA</sequence>
<comment type="caution">
    <text evidence="2">The sequence shown here is derived from an EMBL/GenBank/DDBJ whole genome shotgun (WGS) entry which is preliminary data.</text>
</comment>
<evidence type="ECO:0000256" key="1">
    <source>
        <dbReference type="SAM" id="MobiDB-lite"/>
    </source>
</evidence>
<dbReference type="Proteomes" id="UP000295382">
    <property type="component" value="Unassembled WGS sequence"/>
</dbReference>
<feature type="region of interest" description="Disordered" evidence="1">
    <location>
        <begin position="1"/>
        <end position="31"/>
    </location>
</feature>
<dbReference type="RefSeq" id="WP_132259467.1">
    <property type="nucleotide sequence ID" value="NZ_SLZQ01000009.1"/>
</dbReference>
<dbReference type="EMBL" id="SLZQ01000009">
    <property type="protein sequence ID" value="TCS35787.1"/>
    <property type="molecule type" value="Genomic_DNA"/>
</dbReference>
<gene>
    <name evidence="2" type="ORF">EDC30_10986</name>
</gene>
<reference evidence="2 3" key="1">
    <citation type="submission" date="2019-03" db="EMBL/GenBank/DDBJ databases">
        <title>Genomic Encyclopedia of Type Strains, Phase IV (KMG-IV): sequencing the most valuable type-strain genomes for metagenomic binning, comparative biology and taxonomic classification.</title>
        <authorList>
            <person name="Goeker M."/>
        </authorList>
    </citation>
    <scope>NUCLEOTIDE SEQUENCE [LARGE SCALE GENOMIC DNA]</scope>
    <source>
        <strain evidence="2 3">DSM 7445</strain>
    </source>
</reference>